<organism evidence="1 2">
    <name type="scientific">Fusarium decemcellulare</name>
    <dbReference type="NCBI Taxonomy" id="57161"/>
    <lineage>
        <taxon>Eukaryota</taxon>
        <taxon>Fungi</taxon>
        <taxon>Dikarya</taxon>
        <taxon>Ascomycota</taxon>
        <taxon>Pezizomycotina</taxon>
        <taxon>Sordariomycetes</taxon>
        <taxon>Hypocreomycetidae</taxon>
        <taxon>Hypocreales</taxon>
        <taxon>Nectriaceae</taxon>
        <taxon>Fusarium</taxon>
        <taxon>Fusarium decemcellulare species complex</taxon>
    </lineage>
</organism>
<name>A0ACC1SNT2_9HYPO</name>
<dbReference type="EMBL" id="JANRMS010000246">
    <property type="protein sequence ID" value="KAJ3543407.1"/>
    <property type="molecule type" value="Genomic_DNA"/>
</dbReference>
<evidence type="ECO:0000313" key="1">
    <source>
        <dbReference type="EMBL" id="KAJ3543407.1"/>
    </source>
</evidence>
<gene>
    <name evidence="1" type="ORF">NM208_g3604</name>
</gene>
<keyword evidence="2" id="KW-1185">Reference proteome</keyword>
<evidence type="ECO:0000313" key="2">
    <source>
        <dbReference type="Proteomes" id="UP001148629"/>
    </source>
</evidence>
<reference evidence="1" key="1">
    <citation type="submission" date="2022-08" db="EMBL/GenBank/DDBJ databases">
        <title>Genome Sequence of Fusarium decemcellulare.</title>
        <authorList>
            <person name="Buettner E."/>
        </authorList>
    </citation>
    <scope>NUCLEOTIDE SEQUENCE</scope>
    <source>
        <strain evidence="1">Babe19</strain>
    </source>
</reference>
<proteinExistence type="predicted"/>
<protein>
    <submittedName>
        <fullName evidence="1">Uncharacterized protein</fullName>
    </submittedName>
</protein>
<dbReference type="Proteomes" id="UP001148629">
    <property type="component" value="Unassembled WGS sequence"/>
</dbReference>
<comment type="caution">
    <text evidence="1">The sequence shown here is derived from an EMBL/GenBank/DDBJ whole genome shotgun (WGS) entry which is preliminary data.</text>
</comment>
<sequence>MGSDNSSYDMGNSATVKATEAHVSEGEPHSAAQSTNSFVDKDQLARLGKKQVLKRNFGFMSILGFSCTILITWEAVTVLFAQGLNNGGTAGVIYSFLVVWIGNFSVFSTMCELVSMAPTSAGQYHWVAMMAPRSCAKFLSYLTGMLTVGGWQGSVASSALLTGNMILGLTSLNNDMFQPQLWQGTLLFWAIFLFAVFINTMSQGLSFMVGMMGNVFAFVGTDAAFHMSEETVNPSVVVPKSILLSLVINGACGFAMIIAMVFCMGNFDEAIASGPGMLGFPHMYIFKQATNSTAGATVMASIIMILGACATVGMLASTSRVFWSFARDRGLPGWRTLSQVDERTTVPVWAVATTTTIAILLSLINIGSPVAFQNVTSLSISCLYASYLIAAVLLLYRRTTKGFALPVSAELPALANTTGAELVWGPFRLPGAFGIANNIFTICYLVVIGFFSFWPPMLNPTVDMMNYSVVVTGFVAIFSVVYYFIWARKEYNGPIVET</sequence>
<accession>A0ACC1SNT2</accession>